<dbReference type="Proteomes" id="UP000037035">
    <property type="component" value="Unassembled WGS sequence"/>
</dbReference>
<name>A0A0L6ULF6_9BASI</name>
<proteinExistence type="predicted"/>
<accession>A0A0L6ULF6</accession>
<organism evidence="2 3">
    <name type="scientific">Puccinia sorghi</name>
    <dbReference type="NCBI Taxonomy" id="27349"/>
    <lineage>
        <taxon>Eukaryota</taxon>
        <taxon>Fungi</taxon>
        <taxon>Dikarya</taxon>
        <taxon>Basidiomycota</taxon>
        <taxon>Pucciniomycotina</taxon>
        <taxon>Pucciniomycetes</taxon>
        <taxon>Pucciniales</taxon>
        <taxon>Pucciniaceae</taxon>
        <taxon>Puccinia</taxon>
    </lineage>
</organism>
<gene>
    <name evidence="2" type="ORF">VP01_51g7</name>
</gene>
<evidence type="ECO:0000256" key="1">
    <source>
        <dbReference type="SAM" id="MobiDB-lite"/>
    </source>
</evidence>
<dbReference type="VEuPathDB" id="FungiDB:VP01_51g7"/>
<evidence type="ECO:0000313" key="3">
    <source>
        <dbReference type="Proteomes" id="UP000037035"/>
    </source>
</evidence>
<evidence type="ECO:0000313" key="2">
    <source>
        <dbReference type="EMBL" id="KNZ49117.1"/>
    </source>
</evidence>
<feature type="region of interest" description="Disordered" evidence="1">
    <location>
        <begin position="87"/>
        <end position="134"/>
    </location>
</feature>
<feature type="compositionally biased region" description="Polar residues" evidence="1">
    <location>
        <begin position="104"/>
        <end position="116"/>
    </location>
</feature>
<reference evidence="2 3" key="1">
    <citation type="submission" date="2015-08" db="EMBL/GenBank/DDBJ databases">
        <title>Next Generation Sequencing and Analysis of the Genome of Puccinia sorghi L Schw, the Causal Agent of Maize Common Rust.</title>
        <authorList>
            <person name="Rochi L."/>
            <person name="Burguener G."/>
            <person name="Darino M."/>
            <person name="Turjanski A."/>
            <person name="Kreff E."/>
            <person name="Dieguez M.J."/>
            <person name="Sacco F."/>
        </authorList>
    </citation>
    <scope>NUCLEOTIDE SEQUENCE [LARGE SCALE GENOMIC DNA]</scope>
    <source>
        <strain evidence="2 3">RO10H11247</strain>
    </source>
</reference>
<dbReference type="AlphaFoldDB" id="A0A0L6ULF6"/>
<keyword evidence="3" id="KW-1185">Reference proteome</keyword>
<dbReference type="OrthoDB" id="3025757at2759"/>
<protein>
    <submittedName>
        <fullName evidence="2">Uncharacterized protein</fullName>
    </submittedName>
</protein>
<sequence>MERRLGIIIRGNNLVRRKEEGRNWLGWLALWAGEPGNGHSYSTRYTHLSCSLQIPKLASDTQKIDNAFRQRITCQIQSSREKGVTTEAGLFSLKNKPSRKGQGSDWTNGQANTSKQCRSRYHNPKQDKNHSSNKCWHLHPKVALDWWKESQAQWKANQNQSKGGNSASAHIFNDTRFFENLELKDSNCIKTGKQGATLPIKGMGSVRLKWGRREI</sequence>
<dbReference type="EMBL" id="LAVV01010387">
    <property type="protein sequence ID" value="KNZ49117.1"/>
    <property type="molecule type" value="Genomic_DNA"/>
</dbReference>
<comment type="caution">
    <text evidence="2">The sequence shown here is derived from an EMBL/GenBank/DDBJ whole genome shotgun (WGS) entry which is preliminary data.</text>
</comment>